<name>G2XUD9_BOTF4</name>
<organism evidence="1 2">
    <name type="scientific">Botryotinia fuckeliana (strain T4)</name>
    <name type="common">Noble rot fungus</name>
    <name type="synonym">Botrytis cinerea</name>
    <dbReference type="NCBI Taxonomy" id="999810"/>
    <lineage>
        <taxon>Eukaryota</taxon>
        <taxon>Fungi</taxon>
        <taxon>Dikarya</taxon>
        <taxon>Ascomycota</taxon>
        <taxon>Pezizomycotina</taxon>
        <taxon>Leotiomycetes</taxon>
        <taxon>Helotiales</taxon>
        <taxon>Sclerotiniaceae</taxon>
        <taxon>Botrytis</taxon>
    </lineage>
</organism>
<dbReference type="HOGENOM" id="CLU_2183531_0_0_1"/>
<evidence type="ECO:0000313" key="2">
    <source>
        <dbReference type="Proteomes" id="UP000008177"/>
    </source>
</evidence>
<sequence length="109" mass="12072">MSLKNASLSIKSSLLVTEAILIEIEANFVAPSFVLSLKFDIDLLFLNYGSLERQVTSFKENLCSCVMFTICWTMETVVGFCNSHNMSLYNFISQSPPTINAAASSITCR</sequence>
<protein>
    <submittedName>
        <fullName evidence="1">Uncharacterized protein</fullName>
    </submittedName>
</protein>
<proteinExistence type="predicted"/>
<dbReference type="Proteomes" id="UP000008177">
    <property type="component" value="Unplaced contigs"/>
</dbReference>
<dbReference type="EMBL" id="FQ790269">
    <property type="protein sequence ID" value="CCD44081.1"/>
    <property type="molecule type" value="Genomic_DNA"/>
</dbReference>
<evidence type="ECO:0000313" key="1">
    <source>
        <dbReference type="EMBL" id="CCD44081.1"/>
    </source>
</evidence>
<dbReference type="AlphaFoldDB" id="G2XUD9"/>
<reference evidence="2" key="1">
    <citation type="journal article" date="2011" name="PLoS Genet.">
        <title>Genomic analysis of the necrotrophic fungal pathogens Sclerotinia sclerotiorum and Botrytis cinerea.</title>
        <authorList>
            <person name="Amselem J."/>
            <person name="Cuomo C.A."/>
            <person name="van Kan J.A."/>
            <person name="Viaud M."/>
            <person name="Benito E.P."/>
            <person name="Couloux A."/>
            <person name="Coutinho P.M."/>
            <person name="de Vries R.P."/>
            <person name="Dyer P.S."/>
            <person name="Fillinger S."/>
            <person name="Fournier E."/>
            <person name="Gout L."/>
            <person name="Hahn M."/>
            <person name="Kohn L."/>
            <person name="Lapalu N."/>
            <person name="Plummer K.M."/>
            <person name="Pradier J.M."/>
            <person name="Quevillon E."/>
            <person name="Sharon A."/>
            <person name="Simon A."/>
            <person name="ten Have A."/>
            <person name="Tudzynski B."/>
            <person name="Tudzynski P."/>
            <person name="Wincker P."/>
            <person name="Andrew M."/>
            <person name="Anthouard V."/>
            <person name="Beever R.E."/>
            <person name="Beffa R."/>
            <person name="Benoit I."/>
            <person name="Bouzid O."/>
            <person name="Brault B."/>
            <person name="Chen Z."/>
            <person name="Choquer M."/>
            <person name="Collemare J."/>
            <person name="Cotton P."/>
            <person name="Danchin E.G."/>
            <person name="Da Silva C."/>
            <person name="Gautier A."/>
            <person name="Giraud C."/>
            <person name="Giraud T."/>
            <person name="Gonzalez C."/>
            <person name="Grossetete S."/>
            <person name="Guldener U."/>
            <person name="Henrissat B."/>
            <person name="Howlett B.J."/>
            <person name="Kodira C."/>
            <person name="Kretschmer M."/>
            <person name="Lappartient A."/>
            <person name="Leroch M."/>
            <person name="Levis C."/>
            <person name="Mauceli E."/>
            <person name="Neuveglise C."/>
            <person name="Oeser B."/>
            <person name="Pearson M."/>
            <person name="Poulain J."/>
            <person name="Poussereau N."/>
            <person name="Quesneville H."/>
            <person name="Rascle C."/>
            <person name="Schumacher J."/>
            <person name="Segurens B."/>
            <person name="Sexton A."/>
            <person name="Silva E."/>
            <person name="Sirven C."/>
            <person name="Soanes D.M."/>
            <person name="Talbot N.J."/>
            <person name="Templeton M."/>
            <person name="Yandava C."/>
            <person name="Yarden O."/>
            <person name="Zeng Q."/>
            <person name="Rollins J.A."/>
            <person name="Lebrun M.H."/>
            <person name="Dickman M."/>
        </authorList>
    </citation>
    <scope>NUCLEOTIDE SEQUENCE [LARGE SCALE GENOMIC DNA]</scope>
    <source>
        <strain evidence="2">T4</strain>
    </source>
</reference>
<accession>G2XUD9</accession>
<dbReference type="InParanoid" id="G2XUD9"/>
<gene>
    <name evidence="1" type="ORF">BofuT4_P060280.1</name>
</gene>